<dbReference type="AlphaFoldDB" id="A0A834IDQ2"/>
<evidence type="ECO:0000313" key="1">
    <source>
        <dbReference type="EMBL" id="KAF7277116.1"/>
    </source>
</evidence>
<proteinExistence type="predicted"/>
<reference evidence="1" key="1">
    <citation type="submission" date="2020-08" db="EMBL/GenBank/DDBJ databases">
        <title>Genome sequencing and assembly of the red palm weevil Rhynchophorus ferrugineus.</title>
        <authorList>
            <person name="Dias G.B."/>
            <person name="Bergman C.M."/>
            <person name="Manee M."/>
        </authorList>
    </citation>
    <scope>NUCLEOTIDE SEQUENCE</scope>
    <source>
        <strain evidence="1">AA-2017</strain>
        <tissue evidence="1">Whole larva</tissue>
    </source>
</reference>
<feature type="non-terminal residue" evidence="1">
    <location>
        <position position="1"/>
    </location>
</feature>
<evidence type="ECO:0000313" key="2">
    <source>
        <dbReference type="Proteomes" id="UP000625711"/>
    </source>
</evidence>
<organism evidence="1 2">
    <name type="scientific">Rhynchophorus ferrugineus</name>
    <name type="common">Red palm weevil</name>
    <name type="synonym">Curculio ferrugineus</name>
    <dbReference type="NCBI Taxonomy" id="354439"/>
    <lineage>
        <taxon>Eukaryota</taxon>
        <taxon>Metazoa</taxon>
        <taxon>Ecdysozoa</taxon>
        <taxon>Arthropoda</taxon>
        <taxon>Hexapoda</taxon>
        <taxon>Insecta</taxon>
        <taxon>Pterygota</taxon>
        <taxon>Neoptera</taxon>
        <taxon>Endopterygota</taxon>
        <taxon>Coleoptera</taxon>
        <taxon>Polyphaga</taxon>
        <taxon>Cucujiformia</taxon>
        <taxon>Curculionidae</taxon>
        <taxon>Dryophthorinae</taxon>
        <taxon>Rhynchophorus</taxon>
    </lineage>
</organism>
<dbReference type="Proteomes" id="UP000625711">
    <property type="component" value="Unassembled WGS sequence"/>
</dbReference>
<sequence length="74" mass="8218">HLTITEFFRHRGGTERSSTYLFPLPFSLLLADDTVTHSSFHSSGKNPDSAAVRLTCRLKKFVSGRQAVKPTSNP</sequence>
<name>A0A834IDQ2_RHYFE</name>
<protein>
    <submittedName>
        <fullName evidence="1">Uncharacterized protein</fullName>
    </submittedName>
</protein>
<gene>
    <name evidence="1" type="ORF">GWI33_009431</name>
</gene>
<dbReference type="EMBL" id="JAACXV010004075">
    <property type="protein sequence ID" value="KAF7277116.1"/>
    <property type="molecule type" value="Genomic_DNA"/>
</dbReference>
<comment type="caution">
    <text evidence="1">The sequence shown here is derived from an EMBL/GenBank/DDBJ whole genome shotgun (WGS) entry which is preliminary data.</text>
</comment>
<accession>A0A834IDQ2</accession>
<keyword evidence="2" id="KW-1185">Reference proteome</keyword>